<keyword evidence="2" id="KW-0472">Membrane</keyword>
<feature type="transmembrane region" description="Helical" evidence="2">
    <location>
        <begin position="77"/>
        <end position="93"/>
    </location>
</feature>
<feature type="transmembrane region" description="Helical" evidence="2">
    <location>
        <begin position="37"/>
        <end position="56"/>
    </location>
</feature>
<dbReference type="Proteomes" id="UP000216189">
    <property type="component" value="Unassembled WGS sequence"/>
</dbReference>
<protein>
    <submittedName>
        <fullName evidence="3">Uncharacterized protein</fullName>
    </submittedName>
</protein>
<dbReference type="EMBL" id="NPJF01000059">
    <property type="protein sequence ID" value="OYP53646.1"/>
    <property type="molecule type" value="Genomic_DNA"/>
</dbReference>
<feature type="compositionally biased region" description="Basic and acidic residues" evidence="1">
    <location>
        <begin position="321"/>
        <end position="334"/>
    </location>
</feature>
<feature type="transmembrane region" description="Helical" evidence="2">
    <location>
        <begin position="12"/>
        <end position="31"/>
    </location>
</feature>
<proteinExistence type="predicted"/>
<organism evidence="3 4">
    <name type="scientific">Segatella bryantii</name>
    <name type="common">Prevotella bryantii</name>
    <dbReference type="NCBI Taxonomy" id="77095"/>
    <lineage>
        <taxon>Bacteria</taxon>
        <taxon>Pseudomonadati</taxon>
        <taxon>Bacteroidota</taxon>
        <taxon>Bacteroidia</taxon>
        <taxon>Bacteroidales</taxon>
        <taxon>Prevotellaceae</taxon>
        <taxon>Segatella</taxon>
    </lineage>
</organism>
<gene>
    <name evidence="3" type="ORF">CIK91_11775</name>
</gene>
<keyword evidence="4" id="KW-1185">Reference proteome</keyword>
<keyword evidence="2" id="KW-1133">Transmembrane helix</keyword>
<feature type="transmembrane region" description="Helical" evidence="2">
    <location>
        <begin position="252"/>
        <end position="273"/>
    </location>
</feature>
<keyword evidence="2" id="KW-0812">Transmembrane</keyword>
<evidence type="ECO:0000256" key="1">
    <source>
        <dbReference type="SAM" id="MobiDB-lite"/>
    </source>
</evidence>
<evidence type="ECO:0000313" key="3">
    <source>
        <dbReference type="EMBL" id="OYP53646.1"/>
    </source>
</evidence>
<comment type="caution">
    <text evidence="3">The sequence shown here is derived from an EMBL/GenBank/DDBJ whole genome shotgun (WGS) entry which is preliminary data.</text>
</comment>
<evidence type="ECO:0000256" key="2">
    <source>
        <dbReference type="SAM" id="Phobius"/>
    </source>
</evidence>
<feature type="region of interest" description="Disordered" evidence="1">
    <location>
        <begin position="300"/>
        <end position="348"/>
    </location>
</feature>
<evidence type="ECO:0000313" key="4">
    <source>
        <dbReference type="Proteomes" id="UP000216189"/>
    </source>
</evidence>
<feature type="compositionally biased region" description="Basic and acidic residues" evidence="1">
    <location>
        <begin position="300"/>
        <end position="311"/>
    </location>
</feature>
<sequence>MNEELRFSWGHILAFLALIFIAYVTFMGITYLTLGNFGYAGIGALACVVLLAVFLLGAQVKKGAPTKFYKSIIWERILLLMSPVVLVLAFYPYNHFWSVLDQEDEIVKDFNTSISYAHEIFDEYESYANKRIDTLSYRISKLSSEQQQNRTDELRLLLLSKNYDKLKSEAKSWIDNASKSSTVWNVFLLGNVDNIIEAVGKWTSDLSTVSSKHLKCEDYDVVDFGAECNAKQKTVQGLANLKSKYANKDYKINIVSLVTMIICFLMLLCPYFIQERHAANCERFWDFWIFSYFYNSKEDSGSTHVEPEPIIKPKKNYSHKGNIENHNNEVEDNNKPICKPKTSKGAPV</sequence>
<dbReference type="RefSeq" id="WP_094448980.1">
    <property type="nucleotide sequence ID" value="NZ_CP091802.1"/>
</dbReference>
<reference evidence="3 4" key="1">
    <citation type="submission" date="2017-08" db="EMBL/GenBank/DDBJ databases">
        <title>Comparative genomics of non-oral Prevotella species.</title>
        <authorList>
            <person name="Accetto T."/>
            <person name="Nograsek B."/>
            <person name="Avgustin G."/>
        </authorList>
    </citation>
    <scope>NUCLEOTIDE SEQUENCE [LARGE SCALE GENOMIC DNA]</scope>
    <source>
        <strain evidence="3 4">TC1-1</strain>
    </source>
</reference>
<accession>A0ABX4EMD4</accession>
<name>A0ABX4EMD4_SEGBR</name>